<evidence type="ECO:0000313" key="9">
    <source>
        <dbReference type="EMBL" id="RJG23136.1"/>
    </source>
</evidence>
<evidence type="ECO:0000259" key="8">
    <source>
        <dbReference type="PROSITE" id="PS50850"/>
    </source>
</evidence>
<dbReference type="RefSeq" id="WP_119794344.1">
    <property type="nucleotide sequence ID" value="NZ_QYZD01000012.1"/>
</dbReference>
<feature type="transmembrane region" description="Helical" evidence="7">
    <location>
        <begin position="56"/>
        <end position="73"/>
    </location>
</feature>
<dbReference type="Gene3D" id="1.20.1250.20">
    <property type="entry name" value="MFS general substrate transporter like domains"/>
    <property type="match status" value="2"/>
</dbReference>
<evidence type="ECO:0000313" key="10">
    <source>
        <dbReference type="Proteomes" id="UP000266177"/>
    </source>
</evidence>
<keyword evidence="5 7" id="KW-1133">Transmembrane helix</keyword>
<dbReference type="Pfam" id="PF07690">
    <property type="entry name" value="MFS_1"/>
    <property type="match status" value="1"/>
</dbReference>
<dbReference type="AlphaFoldDB" id="A0A3A3GH59"/>
<protein>
    <submittedName>
        <fullName evidence="9">MFS transporter</fullName>
    </submittedName>
</protein>
<keyword evidence="2" id="KW-0813">Transport</keyword>
<dbReference type="PROSITE" id="PS00217">
    <property type="entry name" value="SUGAR_TRANSPORT_2"/>
    <property type="match status" value="1"/>
</dbReference>
<feature type="transmembrane region" description="Helical" evidence="7">
    <location>
        <begin position="94"/>
        <end position="119"/>
    </location>
</feature>
<evidence type="ECO:0000256" key="1">
    <source>
        <dbReference type="ARBA" id="ARBA00004651"/>
    </source>
</evidence>
<dbReference type="InterPro" id="IPR050189">
    <property type="entry name" value="MFS_Efflux_Transporters"/>
</dbReference>
<comment type="caution">
    <text evidence="9">The sequence shown here is derived from an EMBL/GenBank/DDBJ whole genome shotgun (WGS) entry which is preliminary data.</text>
</comment>
<organism evidence="9 10">
    <name type="scientific">Paenibacillus thiaminolyticus</name>
    <name type="common">Bacillus thiaminolyticus</name>
    <dbReference type="NCBI Taxonomy" id="49283"/>
    <lineage>
        <taxon>Bacteria</taxon>
        <taxon>Bacillati</taxon>
        <taxon>Bacillota</taxon>
        <taxon>Bacilli</taxon>
        <taxon>Bacillales</taxon>
        <taxon>Paenibacillaceae</taxon>
        <taxon>Paenibacillus</taxon>
    </lineage>
</organism>
<dbReference type="PANTHER" id="PTHR43124:SF3">
    <property type="entry name" value="CHLORAMPHENICOL EFFLUX PUMP RV0191"/>
    <property type="match status" value="1"/>
</dbReference>
<evidence type="ECO:0000256" key="2">
    <source>
        <dbReference type="ARBA" id="ARBA00022448"/>
    </source>
</evidence>
<evidence type="ECO:0000256" key="4">
    <source>
        <dbReference type="ARBA" id="ARBA00022692"/>
    </source>
</evidence>
<reference evidence="9 10" key="1">
    <citation type="submission" date="2018-09" db="EMBL/GenBank/DDBJ databases">
        <title>Paenibacillus SK2017-BO5.</title>
        <authorList>
            <person name="Piskunova J.V."/>
            <person name="Dubiley S.A."/>
            <person name="Severinov K.V."/>
        </authorList>
    </citation>
    <scope>NUCLEOTIDE SEQUENCE [LARGE SCALE GENOMIC DNA]</scope>
    <source>
        <strain evidence="9 10">BO5</strain>
    </source>
</reference>
<name>A0A3A3GH59_PANTH</name>
<evidence type="ECO:0000256" key="5">
    <source>
        <dbReference type="ARBA" id="ARBA00022989"/>
    </source>
</evidence>
<sequence>MEETLEKPFKSTPKTGMPYYWKVILVFTLGWVFMYADRTILNPVMPILAQEFGINNAQLGLINSVFFLAYAILQIPAGTLGDRLGRKNVLVPGYILFGLATAFTGIANSFFMLLLARIITGVGEGTYYGPQYALSSEAIPEKVRTVGTAVINSGQAIGISLGYITASTLTLEKGLNWRIPFYIMAIPTIITALLIWFVIKEKPRKFNVEARGADTKKGETRKTSMFSLFKNRNLSLTFIMVFCSLYGFFAILTWLPQYLQTERGYQGSDVGFISSLVPWASIPGALFFGYLSDKFGRRKPLVYALVPIAALSIYLVVYTQSDAAMMLALIVYGLTGKLALDPVLVAFVADNAPKEAYSTAFGLYNFIGMSSSILAPYITGYLVDTTGSMRSGFFLAMILLFIGLAAMIFTKEKPRTRTA</sequence>
<evidence type="ECO:0000256" key="6">
    <source>
        <dbReference type="ARBA" id="ARBA00023136"/>
    </source>
</evidence>
<accession>A0A3A3GH59</accession>
<proteinExistence type="predicted"/>
<feature type="transmembrane region" description="Helical" evidence="7">
    <location>
        <begin position="19"/>
        <end position="36"/>
    </location>
</feature>
<dbReference type="InterPro" id="IPR005829">
    <property type="entry name" value="Sugar_transporter_CS"/>
</dbReference>
<feature type="domain" description="Major facilitator superfamily (MFS) profile" evidence="8">
    <location>
        <begin position="23"/>
        <end position="415"/>
    </location>
</feature>
<feature type="transmembrane region" description="Helical" evidence="7">
    <location>
        <begin position="270"/>
        <end position="289"/>
    </location>
</feature>
<dbReference type="InterPro" id="IPR000849">
    <property type="entry name" value="Sugar_P_transporter"/>
</dbReference>
<dbReference type="PROSITE" id="PS50850">
    <property type="entry name" value="MFS"/>
    <property type="match status" value="1"/>
</dbReference>
<gene>
    <name evidence="9" type="ORF">DQX05_14795</name>
</gene>
<dbReference type="GO" id="GO:0005886">
    <property type="term" value="C:plasma membrane"/>
    <property type="evidence" value="ECO:0007669"/>
    <property type="project" value="UniProtKB-SubCell"/>
</dbReference>
<dbReference type="SUPFAM" id="SSF103473">
    <property type="entry name" value="MFS general substrate transporter"/>
    <property type="match status" value="1"/>
</dbReference>
<dbReference type="InterPro" id="IPR020846">
    <property type="entry name" value="MFS_dom"/>
</dbReference>
<feature type="transmembrane region" description="Helical" evidence="7">
    <location>
        <begin position="301"/>
        <end position="318"/>
    </location>
</feature>
<dbReference type="GO" id="GO:0022857">
    <property type="term" value="F:transmembrane transporter activity"/>
    <property type="evidence" value="ECO:0007669"/>
    <property type="project" value="InterPro"/>
</dbReference>
<comment type="subcellular location">
    <subcellularLocation>
        <location evidence="1">Cell membrane</location>
        <topology evidence="1">Multi-pass membrane protein</topology>
    </subcellularLocation>
</comment>
<feature type="transmembrane region" description="Helical" evidence="7">
    <location>
        <begin position="324"/>
        <end position="349"/>
    </location>
</feature>
<evidence type="ECO:0000256" key="3">
    <source>
        <dbReference type="ARBA" id="ARBA00022475"/>
    </source>
</evidence>
<feature type="transmembrane region" description="Helical" evidence="7">
    <location>
        <begin position="361"/>
        <end position="383"/>
    </location>
</feature>
<dbReference type="OrthoDB" id="9773404at2"/>
<dbReference type="EMBL" id="QYZD01000012">
    <property type="protein sequence ID" value="RJG23136.1"/>
    <property type="molecule type" value="Genomic_DNA"/>
</dbReference>
<dbReference type="PIRSF" id="PIRSF002808">
    <property type="entry name" value="Hexose_phosphate_transp"/>
    <property type="match status" value="1"/>
</dbReference>
<feature type="transmembrane region" description="Helical" evidence="7">
    <location>
        <begin position="179"/>
        <end position="199"/>
    </location>
</feature>
<dbReference type="InterPro" id="IPR011701">
    <property type="entry name" value="MFS"/>
</dbReference>
<keyword evidence="6 7" id="KW-0472">Membrane</keyword>
<feature type="transmembrane region" description="Helical" evidence="7">
    <location>
        <begin position="389"/>
        <end position="409"/>
    </location>
</feature>
<feature type="transmembrane region" description="Helical" evidence="7">
    <location>
        <begin position="234"/>
        <end position="255"/>
    </location>
</feature>
<keyword evidence="4 7" id="KW-0812">Transmembrane</keyword>
<keyword evidence="3" id="KW-1003">Cell membrane</keyword>
<evidence type="ECO:0000256" key="7">
    <source>
        <dbReference type="SAM" id="Phobius"/>
    </source>
</evidence>
<dbReference type="InterPro" id="IPR036259">
    <property type="entry name" value="MFS_trans_sf"/>
</dbReference>
<dbReference type="CDD" id="cd17319">
    <property type="entry name" value="MFS_ExuT_GudP_like"/>
    <property type="match status" value="1"/>
</dbReference>
<dbReference type="PANTHER" id="PTHR43124">
    <property type="entry name" value="PURINE EFFLUX PUMP PBUE"/>
    <property type="match status" value="1"/>
</dbReference>
<dbReference type="Proteomes" id="UP000266177">
    <property type="component" value="Unassembled WGS sequence"/>
</dbReference>